<feature type="domain" description="HTH cro/C1-type" evidence="1">
    <location>
        <begin position="33"/>
        <end position="86"/>
    </location>
</feature>
<dbReference type="Pfam" id="PF13744">
    <property type="entry name" value="HTH_37"/>
    <property type="match status" value="1"/>
</dbReference>
<evidence type="ECO:0000259" key="1">
    <source>
        <dbReference type="PROSITE" id="PS50943"/>
    </source>
</evidence>
<dbReference type="InterPro" id="IPR010982">
    <property type="entry name" value="Lambda_DNA-bd_dom_sf"/>
</dbReference>
<dbReference type="InterPro" id="IPR039554">
    <property type="entry name" value="HigA2-like_HTH"/>
</dbReference>
<dbReference type="InterPro" id="IPR001387">
    <property type="entry name" value="Cro/C1-type_HTH"/>
</dbReference>
<dbReference type="Gene3D" id="1.10.260.40">
    <property type="entry name" value="lambda repressor-like DNA-binding domains"/>
    <property type="match status" value="1"/>
</dbReference>
<protein>
    <submittedName>
        <fullName evidence="2">XRE family transcriptional regulator</fullName>
    </submittedName>
</protein>
<gene>
    <name evidence="2" type="ORF">HQN59_25250</name>
</gene>
<dbReference type="CDD" id="cd00093">
    <property type="entry name" value="HTH_XRE"/>
    <property type="match status" value="1"/>
</dbReference>
<dbReference type="AlphaFoldDB" id="A0A7Y6TZE4"/>
<evidence type="ECO:0000313" key="2">
    <source>
        <dbReference type="EMBL" id="NUZ09050.1"/>
    </source>
</evidence>
<keyword evidence="3" id="KW-1185">Reference proteome</keyword>
<sequence length="113" mass="12476">MARSFAELEAQMKPASRERAEATFRELAAEMPMHELRQAKALSQAAVAERLHISQAAVSKLEHRTDVYVSTLRDYIEAMGGQLEIVARFPDGDVRIANFAEEGECADQAAARA</sequence>
<accession>A0A7Y6TZE4</accession>
<evidence type="ECO:0000313" key="3">
    <source>
        <dbReference type="Proteomes" id="UP000529637"/>
    </source>
</evidence>
<comment type="caution">
    <text evidence="2">The sequence shown here is derived from an EMBL/GenBank/DDBJ whole genome shotgun (WGS) entry which is preliminary data.</text>
</comment>
<dbReference type="PROSITE" id="PS50943">
    <property type="entry name" value="HTH_CROC1"/>
    <property type="match status" value="1"/>
</dbReference>
<name>A0A7Y6TZE4_9BURK</name>
<dbReference type="SUPFAM" id="SSF47413">
    <property type="entry name" value="lambda repressor-like DNA-binding domains"/>
    <property type="match status" value="1"/>
</dbReference>
<dbReference type="Proteomes" id="UP000529637">
    <property type="component" value="Unassembled WGS sequence"/>
</dbReference>
<dbReference type="EMBL" id="JABWMJ010000026">
    <property type="protein sequence ID" value="NUZ09050.1"/>
    <property type="molecule type" value="Genomic_DNA"/>
</dbReference>
<dbReference type="GO" id="GO:0003677">
    <property type="term" value="F:DNA binding"/>
    <property type="evidence" value="ECO:0007669"/>
    <property type="project" value="InterPro"/>
</dbReference>
<reference evidence="2 3" key="1">
    <citation type="submission" date="2020-06" db="EMBL/GenBank/DDBJ databases">
        <title>Schlegella sp. ID0723 isolated from air conditioner.</title>
        <authorList>
            <person name="Kim D.Y."/>
            <person name="Kim D.-U."/>
        </authorList>
    </citation>
    <scope>NUCLEOTIDE SEQUENCE [LARGE SCALE GENOMIC DNA]</scope>
    <source>
        <strain evidence="2 3">ID0723</strain>
    </source>
</reference>
<proteinExistence type="predicted"/>
<dbReference type="SMART" id="SM00530">
    <property type="entry name" value="HTH_XRE"/>
    <property type="match status" value="1"/>
</dbReference>
<organism evidence="2 3">
    <name type="scientific">Piscinibacter koreensis</name>
    <dbReference type="NCBI Taxonomy" id="2742824"/>
    <lineage>
        <taxon>Bacteria</taxon>
        <taxon>Pseudomonadati</taxon>
        <taxon>Pseudomonadota</taxon>
        <taxon>Betaproteobacteria</taxon>
        <taxon>Burkholderiales</taxon>
        <taxon>Sphaerotilaceae</taxon>
        <taxon>Piscinibacter</taxon>
    </lineage>
</organism>